<dbReference type="OrthoDB" id="1875420at2759"/>
<dbReference type="Proteomes" id="UP001141806">
    <property type="component" value="Unassembled WGS sequence"/>
</dbReference>
<dbReference type="PANTHER" id="PTHR33785">
    <property type="entry name" value="OS06G0550800 PROTEIN"/>
    <property type="match status" value="1"/>
</dbReference>
<feature type="region of interest" description="Disordered" evidence="1">
    <location>
        <begin position="155"/>
        <end position="182"/>
    </location>
</feature>
<feature type="compositionally biased region" description="Polar residues" evidence="1">
    <location>
        <begin position="80"/>
        <end position="96"/>
    </location>
</feature>
<feature type="compositionally biased region" description="Basic and acidic residues" evidence="1">
    <location>
        <begin position="97"/>
        <end position="115"/>
    </location>
</feature>
<evidence type="ECO:0000256" key="1">
    <source>
        <dbReference type="SAM" id="MobiDB-lite"/>
    </source>
</evidence>
<evidence type="ECO:0000313" key="3">
    <source>
        <dbReference type="Proteomes" id="UP001141806"/>
    </source>
</evidence>
<protein>
    <submittedName>
        <fullName evidence="2">Uncharacterized protein</fullName>
    </submittedName>
</protein>
<dbReference type="AlphaFoldDB" id="A0A9Q0KSM9"/>
<dbReference type="PANTHER" id="PTHR33785:SF5">
    <property type="entry name" value="SERINE_ARGININE REPETITIVE MATRIX PROTEIN"/>
    <property type="match status" value="1"/>
</dbReference>
<feature type="region of interest" description="Disordered" evidence="1">
    <location>
        <begin position="39"/>
        <end position="63"/>
    </location>
</feature>
<organism evidence="2 3">
    <name type="scientific">Protea cynaroides</name>
    <dbReference type="NCBI Taxonomy" id="273540"/>
    <lineage>
        <taxon>Eukaryota</taxon>
        <taxon>Viridiplantae</taxon>
        <taxon>Streptophyta</taxon>
        <taxon>Embryophyta</taxon>
        <taxon>Tracheophyta</taxon>
        <taxon>Spermatophyta</taxon>
        <taxon>Magnoliopsida</taxon>
        <taxon>Proteales</taxon>
        <taxon>Proteaceae</taxon>
        <taxon>Protea</taxon>
    </lineage>
</organism>
<feature type="compositionally biased region" description="Polar residues" evidence="1">
    <location>
        <begin position="163"/>
        <end position="182"/>
    </location>
</feature>
<feature type="region of interest" description="Disordered" evidence="1">
    <location>
        <begin position="75"/>
        <end position="130"/>
    </location>
</feature>
<comment type="caution">
    <text evidence="2">The sequence shown here is derived from an EMBL/GenBank/DDBJ whole genome shotgun (WGS) entry which is preliminary data.</text>
</comment>
<gene>
    <name evidence="2" type="ORF">NE237_001083</name>
</gene>
<evidence type="ECO:0000313" key="2">
    <source>
        <dbReference type="EMBL" id="KAJ4975977.1"/>
    </source>
</evidence>
<keyword evidence="3" id="KW-1185">Reference proteome</keyword>
<dbReference type="EMBL" id="JAMYWD010000003">
    <property type="protein sequence ID" value="KAJ4975977.1"/>
    <property type="molecule type" value="Genomic_DNA"/>
</dbReference>
<name>A0A9Q0KSM9_9MAGN</name>
<reference evidence="2" key="1">
    <citation type="journal article" date="2023" name="Plant J.">
        <title>The genome of the king protea, Protea cynaroides.</title>
        <authorList>
            <person name="Chang J."/>
            <person name="Duong T.A."/>
            <person name="Schoeman C."/>
            <person name="Ma X."/>
            <person name="Roodt D."/>
            <person name="Barker N."/>
            <person name="Li Z."/>
            <person name="Van de Peer Y."/>
            <person name="Mizrachi E."/>
        </authorList>
    </citation>
    <scope>NUCLEOTIDE SEQUENCE</scope>
    <source>
        <tissue evidence="2">Young leaves</tissue>
    </source>
</reference>
<proteinExistence type="predicted"/>
<sequence>MEHFDSWESSSSSRDEKLGPLELLEDNWFFNNLFHRKPAMVRRSSDPTPSQEISVKMRSGDKISSSMPELLWISRDDSRNQQPSSMAQNISSGKQQMQKEPKVDDNPDKDIENPCDKQSSSLPEELEDDGSVHQKLVGAPLVPHTIGKEKLSIHGSRKLMRQGSHTSSSVLPPQHNSKSMIPSLSIPRNRREAKVDITQHDSNRTLSRWKTMNDLEIEELQGFKDLGFRFNNEDLDSSMLKIIPGLRDRSQANLNEDKVRRPYLSEAWLLQRSSVPLMPNWADRRSVGDMKEHLKFWAQVVASNVR</sequence>
<accession>A0A9Q0KSM9</accession>